<organism evidence="1 2">
    <name type="scientific">Seminavis robusta</name>
    <dbReference type="NCBI Taxonomy" id="568900"/>
    <lineage>
        <taxon>Eukaryota</taxon>
        <taxon>Sar</taxon>
        <taxon>Stramenopiles</taxon>
        <taxon>Ochrophyta</taxon>
        <taxon>Bacillariophyta</taxon>
        <taxon>Bacillariophyceae</taxon>
        <taxon>Bacillariophycidae</taxon>
        <taxon>Naviculales</taxon>
        <taxon>Naviculaceae</taxon>
        <taxon>Seminavis</taxon>
    </lineage>
</organism>
<protein>
    <submittedName>
        <fullName evidence="1">Uncharacterized protein</fullName>
    </submittedName>
</protein>
<reference evidence="1" key="1">
    <citation type="submission" date="2020-06" db="EMBL/GenBank/DDBJ databases">
        <authorList>
            <consortium name="Plant Systems Biology data submission"/>
        </authorList>
    </citation>
    <scope>NUCLEOTIDE SEQUENCE</scope>
    <source>
        <strain evidence="1">D6</strain>
    </source>
</reference>
<proteinExistence type="predicted"/>
<sequence>MVPLPSINTRLLHCHSIANATTHGLDSGKSNNTHQASISAKIKAALIIVLNSGSAVHGESFVIPCRACTPTLISISFCRWEITVSAAHYSNTTTNYLDLPAMDNRIGMPLSNDMIASHYTLLSTVHHVLKKET</sequence>
<comment type="caution">
    <text evidence="1">The sequence shown here is derived from an EMBL/GenBank/DDBJ whole genome shotgun (WGS) entry which is preliminary data.</text>
</comment>
<evidence type="ECO:0000313" key="1">
    <source>
        <dbReference type="EMBL" id="CAB9503405.1"/>
    </source>
</evidence>
<evidence type="ECO:0000313" key="2">
    <source>
        <dbReference type="Proteomes" id="UP001153069"/>
    </source>
</evidence>
<accession>A0A9N8DMS6</accession>
<gene>
    <name evidence="1" type="ORF">SEMRO_164_G073681.1</name>
</gene>
<dbReference type="Proteomes" id="UP001153069">
    <property type="component" value="Unassembled WGS sequence"/>
</dbReference>
<dbReference type="AlphaFoldDB" id="A0A9N8DMS6"/>
<keyword evidence="2" id="KW-1185">Reference proteome</keyword>
<dbReference type="EMBL" id="CAICTM010000163">
    <property type="protein sequence ID" value="CAB9503405.1"/>
    <property type="molecule type" value="Genomic_DNA"/>
</dbReference>
<name>A0A9N8DMS6_9STRA</name>